<dbReference type="InterPro" id="IPR015854">
    <property type="entry name" value="ABC_transpr_LolD-like"/>
</dbReference>
<evidence type="ECO:0000256" key="1">
    <source>
        <dbReference type="ARBA" id="ARBA00005417"/>
    </source>
</evidence>
<dbReference type="PANTHER" id="PTHR24220">
    <property type="entry name" value="IMPORT ATP-BINDING PROTEIN"/>
    <property type="match status" value="1"/>
</dbReference>
<organism evidence="4 5">
    <name type="scientific">Bifidobacterium mongoliense DSM 21395</name>
    <dbReference type="NCBI Taxonomy" id="1437603"/>
    <lineage>
        <taxon>Bacteria</taxon>
        <taxon>Bacillati</taxon>
        <taxon>Actinomycetota</taxon>
        <taxon>Actinomycetes</taxon>
        <taxon>Bifidobacteriales</taxon>
        <taxon>Bifidobacteriaceae</taxon>
        <taxon>Bifidobacterium</taxon>
    </lineage>
</organism>
<name>A0A087C4J7_9BIFI</name>
<comment type="similarity">
    <text evidence="1">Belongs to the ABC transporter superfamily.</text>
</comment>
<dbReference type="GO" id="GO:0005524">
    <property type="term" value="F:ATP binding"/>
    <property type="evidence" value="ECO:0007669"/>
    <property type="project" value="UniProtKB-KW"/>
</dbReference>
<keyword evidence="5" id="KW-1185">Reference proteome</keyword>
<sequence length="369" mass="39054">MSDTLHNTSDHNMPDEDAPDNDGTSTLDEHTDATGADADTGNTPSGQAPSPTEIPFDIVYDDEDAITPAAVADGKPDDTPIGDQAEDPDGSPTTEPTADAGATSSDTSSIPTPANEHDSRTASEPDATPAAGDTEEDDHLAVTDEVADEILLKSYPTFALNHATLHDRKSGRALLDDVQLGFYSGRLYAVTTHDADQRHALLSVLGGLRRPDTGQVMLKSADLATMPSVAIRGHRIGLVPQRFAVRDDLDATSNLVYTMQAADRTFLRPMRDLAHDLLATVGFSAAATGTPAADLDMLDQRRLAIARAIACEATAVIVDAPTVSLDDAGSTAILTLLTTLAHDTTTPRCVIMVTDEERDLNAADERFEL</sequence>
<evidence type="ECO:0000313" key="4">
    <source>
        <dbReference type="EMBL" id="KFI78197.1"/>
    </source>
</evidence>
<dbReference type="GO" id="GO:0022857">
    <property type="term" value="F:transmembrane transporter activity"/>
    <property type="evidence" value="ECO:0007669"/>
    <property type="project" value="TreeGrafter"/>
</dbReference>
<dbReference type="RefSeq" id="WP_051917807.1">
    <property type="nucleotide sequence ID" value="NZ_JDUO01000009.1"/>
</dbReference>
<dbReference type="GO" id="GO:0016887">
    <property type="term" value="F:ATP hydrolysis activity"/>
    <property type="evidence" value="ECO:0007669"/>
    <property type="project" value="InterPro"/>
</dbReference>
<dbReference type="InterPro" id="IPR027417">
    <property type="entry name" value="P-loop_NTPase"/>
</dbReference>
<feature type="compositionally biased region" description="Polar residues" evidence="2">
    <location>
        <begin position="40"/>
        <end position="50"/>
    </location>
</feature>
<dbReference type="Pfam" id="PF00005">
    <property type="entry name" value="ABC_tran"/>
    <property type="match status" value="1"/>
</dbReference>
<accession>A0A087C4J7</accession>
<dbReference type="GO" id="GO:0005886">
    <property type="term" value="C:plasma membrane"/>
    <property type="evidence" value="ECO:0007669"/>
    <property type="project" value="TreeGrafter"/>
</dbReference>
<proteinExistence type="inferred from homology"/>
<dbReference type="OrthoDB" id="3239808at2"/>
<dbReference type="SUPFAM" id="SSF52540">
    <property type="entry name" value="P-loop containing nucleoside triphosphate hydrolases"/>
    <property type="match status" value="1"/>
</dbReference>
<feature type="region of interest" description="Disordered" evidence="2">
    <location>
        <begin position="1"/>
        <end position="138"/>
    </location>
</feature>
<keyword evidence="4" id="KW-0067">ATP-binding</keyword>
<dbReference type="InterPro" id="IPR003439">
    <property type="entry name" value="ABC_transporter-like_ATP-bd"/>
</dbReference>
<dbReference type="STRING" id="1437603.GCA_000771525_01794"/>
<dbReference type="Gene3D" id="3.40.50.300">
    <property type="entry name" value="P-loop containing nucleotide triphosphate hydrolases"/>
    <property type="match status" value="1"/>
</dbReference>
<evidence type="ECO:0000259" key="3">
    <source>
        <dbReference type="Pfam" id="PF00005"/>
    </source>
</evidence>
<feature type="domain" description="ABC transporter" evidence="3">
    <location>
        <begin position="200"/>
        <end position="322"/>
    </location>
</feature>
<evidence type="ECO:0000313" key="5">
    <source>
        <dbReference type="Proteomes" id="UP000029082"/>
    </source>
</evidence>
<reference evidence="4 5" key="1">
    <citation type="submission" date="2014-03" db="EMBL/GenBank/DDBJ databases">
        <title>Genomics of Bifidobacteria.</title>
        <authorList>
            <person name="Ventura M."/>
            <person name="Milani C."/>
            <person name="Lugli G.A."/>
        </authorList>
    </citation>
    <scope>NUCLEOTIDE SEQUENCE [LARGE SCALE GENOMIC DNA]</scope>
    <source>
        <strain evidence="4 5">DSM 21395</strain>
    </source>
</reference>
<dbReference type="EMBL" id="JGZE01000004">
    <property type="protein sequence ID" value="KFI78197.1"/>
    <property type="molecule type" value="Genomic_DNA"/>
</dbReference>
<comment type="caution">
    <text evidence="4">The sequence shown here is derived from an EMBL/GenBank/DDBJ whole genome shotgun (WGS) entry which is preliminary data.</text>
</comment>
<protein>
    <submittedName>
        <fullName evidence="4">ABC transporter, ATP-binding protein</fullName>
    </submittedName>
</protein>
<dbReference type="eggNOG" id="COG1136">
    <property type="taxonomic scope" value="Bacteria"/>
</dbReference>
<dbReference type="Proteomes" id="UP000029082">
    <property type="component" value="Unassembled WGS sequence"/>
</dbReference>
<dbReference type="AlphaFoldDB" id="A0A087C4J7"/>
<dbReference type="PANTHER" id="PTHR24220:SF689">
    <property type="entry name" value="LIPOPROTEIN-RELEASING SYSTEM ATP-BINDING PROTEIN LOLD"/>
    <property type="match status" value="1"/>
</dbReference>
<feature type="compositionally biased region" description="Low complexity" evidence="2">
    <location>
        <begin position="97"/>
        <end position="109"/>
    </location>
</feature>
<dbReference type="GeneID" id="93095238"/>
<evidence type="ECO:0000256" key="2">
    <source>
        <dbReference type="SAM" id="MobiDB-lite"/>
    </source>
</evidence>
<gene>
    <name evidence="4" type="ORF">BMON_1461</name>
</gene>
<keyword evidence="4" id="KW-0547">Nucleotide-binding</keyword>